<dbReference type="InterPro" id="IPR036047">
    <property type="entry name" value="F-box-like_dom_sf"/>
</dbReference>
<dbReference type="EMBL" id="CM029040">
    <property type="protein sequence ID" value="KAG2632202.1"/>
    <property type="molecule type" value="Genomic_DNA"/>
</dbReference>
<dbReference type="PANTHER" id="PTHR35546:SF106">
    <property type="entry name" value="DUF1618 DOMAIN-CONTAINING PROTEIN"/>
    <property type="match status" value="1"/>
</dbReference>
<gene>
    <name evidence="3" type="ORF">PVAP13_2NG069446</name>
</gene>
<feature type="region of interest" description="Disordered" evidence="1">
    <location>
        <begin position="1"/>
        <end position="46"/>
    </location>
</feature>
<accession>A0A8T0V740</accession>
<feature type="region of interest" description="Disordered" evidence="1">
    <location>
        <begin position="120"/>
        <end position="141"/>
    </location>
</feature>
<protein>
    <recommendedName>
        <fullName evidence="2">F-box domain-containing protein</fullName>
    </recommendedName>
</protein>
<evidence type="ECO:0000256" key="1">
    <source>
        <dbReference type="SAM" id="MobiDB-lite"/>
    </source>
</evidence>
<evidence type="ECO:0000259" key="2">
    <source>
        <dbReference type="PROSITE" id="PS50181"/>
    </source>
</evidence>
<dbReference type="CDD" id="cd22157">
    <property type="entry name" value="F-box_AtFBW1-like"/>
    <property type="match status" value="1"/>
</dbReference>
<sequence length="196" mass="20715">MAQQATEQGGRHPPGAAAAAADPNHPLQTIAAPPSPPAGGEGCRNGSAVAGLPDDILLEILSRLPVKPLSRFKCVSKAWSGLVADCLRKIPRTLQGFFYSDDKGENNNCVPFLNLLGRSVPPSTRPSPSSRSCPRSTRSSSRIPAMGSCYFCISVQEHTRKKAILCATRPPGNGCLCLARALSARTNMDIRSPPAI</sequence>
<dbReference type="EMBL" id="CM029040">
    <property type="protein sequence ID" value="KAG2632203.1"/>
    <property type="molecule type" value="Genomic_DNA"/>
</dbReference>
<organism evidence="3 4">
    <name type="scientific">Panicum virgatum</name>
    <name type="common">Blackwell switchgrass</name>
    <dbReference type="NCBI Taxonomy" id="38727"/>
    <lineage>
        <taxon>Eukaryota</taxon>
        <taxon>Viridiplantae</taxon>
        <taxon>Streptophyta</taxon>
        <taxon>Embryophyta</taxon>
        <taxon>Tracheophyta</taxon>
        <taxon>Spermatophyta</taxon>
        <taxon>Magnoliopsida</taxon>
        <taxon>Liliopsida</taxon>
        <taxon>Poales</taxon>
        <taxon>Poaceae</taxon>
        <taxon>PACMAD clade</taxon>
        <taxon>Panicoideae</taxon>
        <taxon>Panicodae</taxon>
        <taxon>Paniceae</taxon>
        <taxon>Panicinae</taxon>
        <taxon>Panicum</taxon>
        <taxon>Panicum sect. Hiantes</taxon>
    </lineage>
</organism>
<dbReference type="Pfam" id="PF00646">
    <property type="entry name" value="F-box"/>
    <property type="match status" value="1"/>
</dbReference>
<dbReference type="Gene3D" id="1.20.1280.50">
    <property type="match status" value="1"/>
</dbReference>
<dbReference type="PANTHER" id="PTHR35546">
    <property type="entry name" value="F-BOX PROTEIN INTERACTION DOMAIN PROTEIN-RELATED"/>
    <property type="match status" value="1"/>
</dbReference>
<dbReference type="PROSITE" id="PS50181">
    <property type="entry name" value="FBOX"/>
    <property type="match status" value="1"/>
</dbReference>
<dbReference type="AlphaFoldDB" id="A0A8T0V740"/>
<name>A0A8T0V740_PANVG</name>
<dbReference type="SUPFAM" id="SSF81383">
    <property type="entry name" value="F-box domain"/>
    <property type="match status" value="1"/>
</dbReference>
<reference evidence="3" key="1">
    <citation type="submission" date="2020-05" db="EMBL/GenBank/DDBJ databases">
        <title>WGS assembly of Panicum virgatum.</title>
        <authorList>
            <person name="Lovell J.T."/>
            <person name="Jenkins J."/>
            <person name="Shu S."/>
            <person name="Juenger T.E."/>
            <person name="Schmutz J."/>
        </authorList>
    </citation>
    <scope>NUCLEOTIDE SEQUENCE</scope>
    <source>
        <strain evidence="3">AP13</strain>
    </source>
</reference>
<dbReference type="OrthoDB" id="591557at2759"/>
<dbReference type="SMART" id="SM00256">
    <property type="entry name" value="FBOX"/>
    <property type="match status" value="1"/>
</dbReference>
<dbReference type="EMBL" id="CM029040">
    <property type="protein sequence ID" value="KAG2632201.1"/>
    <property type="molecule type" value="Genomic_DNA"/>
</dbReference>
<evidence type="ECO:0000313" key="4">
    <source>
        <dbReference type="Proteomes" id="UP000823388"/>
    </source>
</evidence>
<proteinExistence type="predicted"/>
<feature type="domain" description="F-box" evidence="2">
    <location>
        <begin position="46"/>
        <end position="94"/>
    </location>
</feature>
<dbReference type="Proteomes" id="UP000823388">
    <property type="component" value="Chromosome 2N"/>
</dbReference>
<dbReference type="InterPro" id="IPR001810">
    <property type="entry name" value="F-box_dom"/>
</dbReference>
<comment type="caution">
    <text evidence="3">The sequence shown here is derived from an EMBL/GenBank/DDBJ whole genome shotgun (WGS) entry which is preliminary data.</text>
</comment>
<dbReference type="InterPro" id="IPR055290">
    <property type="entry name" value="At3g26010-like"/>
</dbReference>
<evidence type="ECO:0000313" key="3">
    <source>
        <dbReference type="EMBL" id="KAG2632202.1"/>
    </source>
</evidence>
<keyword evidence="4" id="KW-1185">Reference proteome</keyword>
<dbReference type="EMBL" id="CM029040">
    <property type="protein sequence ID" value="KAG2632204.1"/>
    <property type="molecule type" value="Genomic_DNA"/>
</dbReference>